<dbReference type="Proteomes" id="UP000784294">
    <property type="component" value="Unassembled WGS sequence"/>
</dbReference>
<dbReference type="EMBL" id="CAAALY010247462">
    <property type="protein sequence ID" value="VEL34335.1"/>
    <property type="molecule type" value="Genomic_DNA"/>
</dbReference>
<name>A0A448XDV1_9PLAT</name>
<reference evidence="2" key="1">
    <citation type="submission" date="2018-11" db="EMBL/GenBank/DDBJ databases">
        <authorList>
            <consortium name="Pathogen Informatics"/>
        </authorList>
    </citation>
    <scope>NUCLEOTIDE SEQUENCE</scope>
</reference>
<feature type="compositionally biased region" description="Basic and acidic residues" evidence="1">
    <location>
        <begin position="11"/>
        <end position="20"/>
    </location>
</feature>
<protein>
    <submittedName>
        <fullName evidence="2">Uncharacterized protein</fullName>
    </submittedName>
</protein>
<gene>
    <name evidence="2" type="ORF">PXEA_LOCUS27775</name>
</gene>
<comment type="caution">
    <text evidence="2">The sequence shown here is derived from an EMBL/GenBank/DDBJ whole genome shotgun (WGS) entry which is preliminary data.</text>
</comment>
<accession>A0A448XDV1</accession>
<organism evidence="2 3">
    <name type="scientific">Protopolystoma xenopodis</name>
    <dbReference type="NCBI Taxonomy" id="117903"/>
    <lineage>
        <taxon>Eukaryota</taxon>
        <taxon>Metazoa</taxon>
        <taxon>Spiralia</taxon>
        <taxon>Lophotrochozoa</taxon>
        <taxon>Platyhelminthes</taxon>
        <taxon>Monogenea</taxon>
        <taxon>Polyopisthocotylea</taxon>
        <taxon>Polystomatidea</taxon>
        <taxon>Polystomatidae</taxon>
        <taxon>Protopolystoma</taxon>
    </lineage>
</organism>
<evidence type="ECO:0000256" key="1">
    <source>
        <dbReference type="SAM" id="MobiDB-lite"/>
    </source>
</evidence>
<feature type="region of interest" description="Disordered" evidence="1">
    <location>
        <begin position="1"/>
        <end position="27"/>
    </location>
</feature>
<keyword evidence="3" id="KW-1185">Reference proteome</keyword>
<proteinExistence type="predicted"/>
<evidence type="ECO:0000313" key="2">
    <source>
        <dbReference type="EMBL" id="VEL34335.1"/>
    </source>
</evidence>
<sequence length="360" mass="40042">MAQPFQIKSVNELRPEKQDNNYRGGSIPCPDQAVLNEVYENIAETYKVIEGSSDSRSSLNPIQSPQDLLETSNEVYGLAENQVGHDKQSLQQARDLTLQKVVLSPTFVCGGKEANRMSSAYSDTEAECTAAVCLENSDSGPPFMLTCEVQTQSAAADNLHSNRTRNLCQGFPSNNTISGREDSAEFKGTIYTDPSHLSITPRARPEPNYDGQFFDDGTARDFTLPWQPGGRFPMQTALNVVKNHLAEPRKGTELSPTRPTPLLPLPPPIGCVSHWHEKVSQSSTGRQDELSNEDMASAFSEWLNLLITKHRFCLDTWDQWAEDLAEAEKKATRRTGQKINVVRFTYNPVSMTIRANILAF</sequence>
<dbReference type="AlphaFoldDB" id="A0A448XDV1"/>
<evidence type="ECO:0000313" key="3">
    <source>
        <dbReference type="Proteomes" id="UP000784294"/>
    </source>
</evidence>